<dbReference type="Proteomes" id="UP000703661">
    <property type="component" value="Unassembled WGS sequence"/>
</dbReference>
<dbReference type="AlphaFoldDB" id="A0A9P6SV18"/>
<feature type="active site" description="Schiff-base intermediate with substrate; via pyruvic acid; for decarboxylase activity" evidence="11">
    <location>
        <position position="825"/>
    </location>
</feature>
<evidence type="ECO:0000256" key="1">
    <source>
        <dbReference type="ARBA" id="ARBA00005189"/>
    </source>
</evidence>
<evidence type="ECO:0000256" key="12">
    <source>
        <dbReference type="SAM" id="MobiDB-lite"/>
    </source>
</evidence>
<dbReference type="PANTHER" id="PTHR10067">
    <property type="entry name" value="PHOSPHATIDYLSERINE DECARBOXYLASE"/>
    <property type="match status" value="1"/>
</dbReference>
<dbReference type="Gene3D" id="2.60.40.150">
    <property type="entry name" value="C2 domain"/>
    <property type="match status" value="2"/>
</dbReference>
<keyword evidence="8 11" id="KW-0456">Lyase</keyword>
<evidence type="ECO:0000256" key="3">
    <source>
        <dbReference type="ARBA" id="ARBA00022793"/>
    </source>
</evidence>
<keyword evidence="3 11" id="KW-0210">Decarboxylase</keyword>
<keyword evidence="15" id="KW-1185">Reference proteome</keyword>
<proteinExistence type="inferred from homology"/>
<keyword evidence="11" id="KW-0333">Golgi apparatus</keyword>
<comment type="catalytic activity">
    <reaction evidence="11">
        <text>a 1,2-diacyl-sn-glycero-3-phospho-L-serine + H(+) = a 1,2-diacyl-sn-glycero-3-phosphoethanolamine + CO2</text>
        <dbReference type="Rhea" id="RHEA:20828"/>
        <dbReference type="ChEBI" id="CHEBI:15378"/>
        <dbReference type="ChEBI" id="CHEBI:16526"/>
        <dbReference type="ChEBI" id="CHEBI:57262"/>
        <dbReference type="ChEBI" id="CHEBI:64612"/>
        <dbReference type="EC" id="4.1.1.65"/>
    </reaction>
</comment>
<feature type="active site" description="Charge relay system; for autoendoproteolytic cleavage activity" evidence="11">
    <location>
        <position position="682"/>
    </location>
</feature>
<feature type="domain" description="C2" evidence="13">
    <location>
        <begin position="181"/>
        <end position="302"/>
    </location>
</feature>
<keyword evidence="4 11" id="KW-0443">Lipid metabolism</keyword>
<feature type="compositionally biased region" description="Acidic residues" evidence="12">
    <location>
        <begin position="471"/>
        <end position="480"/>
    </location>
</feature>
<dbReference type="PRINTS" id="PR00360">
    <property type="entry name" value="C2DOMAIN"/>
</dbReference>
<dbReference type="HAMAP" id="MF_00663">
    <property type="entry name" value="PS_decarb_PSD_B_type2"/>
    <property type="match status" value="1"/>
</dbReference>
<evidence type="ECO:0000256" key="8">
    <source>
        <dbReference type="ARBA" id="ARBA00023239"/>
    </source>
</evidence>
<evidence type="ECO:0000256" key="9">
    <source>
        <dbReference type="ARBA" id="ARBA00023264"/>
    </source>
</evidence>
<dbReference type="CDD" id="cd00030">
    <property type="entry name" value="C2"/>
    <property type="match status" value="1"/>
</dbReference>
<dbReference type="InterPro" id="IPR000008">
    <property type="entry name" value="C2_dom"/>
</dbReference>
<dbReference type="PROSITE" id="PS50004">
    <property type="entry name" value="C2"/>
    <property type="match status" value="2"/>
</dbReference>
<keyword evidence="5 11" id="KW-0472">Membrane</keyword>
<evidence type="ECO:0000259" key="13">
    <source>
        <dbReference type="PROSITE" id="PS50004"/>
    </source>
</evidence>
<evidence type="ECO:0000256" key="7">
    <source>
        <dbReference type="ARBA" id="ARBA00023209"/>
    </source>
</evidence>
<keyword evidence="9 11" id="KW-1208">Phospholipid metabolism</keyword>
<dbReference type="InterPro" id="IPR035892">
    <property type="entry name" value="C2_domain_sf"/>
</dbReference>
<name>A0A9P6SV18_9FUNG</name>
<feature type="modified residue" description="Pyruvic acid (Ser); by autocatalysis" evidence="11">
    <location>
        <position position="825"/>
    </location>
</feature>
<evidence type="ECO:0000313" key="15">
    <source>
        <dbReference type="Proteomes" id="UP000703661"/>
    </source>
</evidence>
<feature type="domain" description="C2" evidence="13">
    <location>
        <begin position="1"/>
        <end position="90"/>
    </location>
</feature>
<keyword evidence="2 11" id="KW-0444">Lipid biosynthesis</keyword>
<feature type="active site" description="Charge relay system; for autoendoproteolytic cleavage activity" evidence="11">
    <location>
        <position position="738"/>
    </location>
</feature>
<feature type="site" description="Cleavage (non-hydrolytic); by autocatalysis" evidence="11">
    <location>
        <begin position="824"/>
        <end position="825"/>
    </location>
</feature>
<comment type="cofactor">
    <cofactor evidence="11">
        <name>pyruvate</name>
        <dbReference type="ChEBI" id="CHEBI:15361"/>
    </cofactor>
    <text evidence="11">Binds 1 pyruvoyl group covalently per subunit.</text>
</comment>
<dbReference type="GO" id="GO:0004609">
    <property type="term" value="F:phosphatidylserine decarboxylase activity"/>
    <property type="evidence" value="ECO:0007669"/>
    <property type="project" value="UniProtKB-UniRule"/>
</dbReference>
<evidence type="ECO:0000313" key="14">
    <source>
        <dbReference type="EMBL" id="KAG0006406.1"/>
    </source>
</evidence>
<comment type="caution">
    <text evidence="14">The sequence shown here is derived from an EMBL/GenBank/DDBJ whole genome shotgun (WGS) entry which is preliminary data.</text>
</comment>
<evidence type="ECO:0000256" key="11">
    <source>
        <dbReference type="HAMAP-Rule" id="MF_03209"/>
    </source>
</evidence>
<evidence type="ECO:0000256" key="5">
    <source>
        <dbReference type="ARBA" id="ARBA00023136"/>
    </source>
</evidence>
<dbReference type="InterPro" id="IPR033179">
    <property type="entry name" value="PSD_type2_pro"/>
</dbReference>
<feature type="region of interest" description="Disordered" evidence="12">
    <location>
        <begin position="443"/>
        <end position="484"/>
    </location>
</feature>
<dbReference type="EC" id="4.1.1.65" evidence="11"/>
<protein>
    <recommendedName>
        <fullName evidence="11">Phosphatidylserine decarboxylase proenzyme 2</fullName>
        <ecNumber evidence="11">4.1.1.65</ecNumber>
    </recommendedName>
    <component>
        <recommendedName>
            <fullName evidence="11">Phosphatidylserine decarboxylase 2 beta chain</fullName>
        </recommendedName>
    </component>
    <component>
        <recommendedName>
            <fullName evidence="11">Phosphatidylserine decarboxylase 2 alpha chain</fullName>
        </recommendedName>
    </component>
</protein>
<dbReference type="GO" id="GO:0016540">
    <property type="term" value="P:protein autoprocessing"/>
    <property type="evidence" value="ECO:0007669"/>
    <property type="project" value="UniProtKB-UniRule"/>
</dbReference>
<comment type="pathway">
    <text evidence="1">Lipid metabolism.</text>
</comment>
<sequence length="867" mass="97730">MAPKDLNGFSDPYARISIGGQSFTTKVIPKTLNPVWDAAFNFSLEPQSMPNEINFVFWDKDWLTKDDFMGAVTIPFDEFSIWDNATPMHYDDPDNKAKWYKLTSLPGKSSKISGEDYALAPVKENSRESCKHVWSILANGRNKLGLGQTRVFSTEGKTYSISDIPLAAGEANPTLGLRDSQLDPVSSSPPASSSGLSGVVFMDIVSASNLPKLHNVTRTGFDMDPFVIVSFGKSIYRTRYIRHKLDPVWNAKLVFKVHHDEVKYRIKYSVHDWDKMSGNDHIGVATMEVSDLIQAAAKDSSSVDLTHPEIDVEGNNVDPDMKENVLKINLESYIKPEEDAFLKIRAKFVSCTTLRKRFWRDLARTCGPDNYNGLYSKLLVQTMLESLGSTLSSNTIDGFFEEYDKNPESDELTLDELFEVLESRLLGDKPKLFGRLSPRVNYNQEDQEERYDEERPFRKNTSRDPSPQAMDIDEPTEEDFAPQPSEGEHLVRISTCPICHDSSLGHKRETDVVTHLAVCSGTNGYNLDKLILGDFVTEANAQRKWITKAVKSLGYGRYVVGRSNANIIVQDRVTGEMLEERMPTFIRLGIRLLYKSPANKIRVTKILADMSKKQGIKFDDPKSKRDIEPFIRFHKLESQMMEVLEPIENFKSFNEFFYRKLKPNARVLSSPTNDNVAVSPADCRMICFQTISDATKFWIKGKQFTVARLLGDELLAKKYEGGSLAIFRLAPQDYHRFHIPVKGILSEPKQIDGEYYTVNPMAIRSGLDVYGENKRVVSTIESQEFGTVAFVAIGAMMVGSIILTTKGGQAVERMDEHGYFAFGGSTIVLLFEPSSIKFEHDLVRSSKEQIEMLVKVGMSVGVSTRVQ</sequence>
<feature type="chain" id="PRO_5040552321" description="Phosphatidylserine decarboxylase 2 beta chain" evidence="11">
    <location>
        <begin position="1"/>
        <end position="824"/>
    </location>
</feature>
<dbReference type="EMBL" id="JAAAID010002623">
    <property type="protein sequence ID" value="KAG0006406.1"/>
    <property type="molecule type" value="Genomic_DNA"/>
</dbReference>
<dbReference type="PANTHER" id="PTHR10067:SF17">
    <property type="entry name" value="PHOSPHATIDYLSERINE DECARBOXYLASE PROENZYME 2"/>
    <property type="match status" value="1"/>
</dbReference>
<feature type="active site" description="Charge relay system; for autoendoproteolytic cleavage activity" evidence="11">
    <location>
        <position position="825"/>
    </location>
</feature>
<dbReference type="GO" id="GO:0010008">
    <property type="term" value="C:endosome membrane"/>
    <property type="evidence" value="ECO:0007669"/>
    <property type="project" value="UniProtKB-SubCell"/>
</dbReference>
<keyword evidence="7 11" id="KW-0594">Phospholipid biosynthesis</keyword>
<dbReference type="GO" id="GO:0005795">
    <property type="term" value="C:Golgi stack"/>
    <property type="evidence" value="ECO:0007669"/>
    <property type="project" value="UniProtKB-UniRule"/>
</dbReference>
<organism evidence="14 15">
    <name type="scientific">Entomortierella chlamydospora</name>
    <dbReference type="NCBI Taxonomy" id="101097"/>
    <lineage>
        <taxon>Eukaryota</taxon>
        <taxon>Fungi</taxon>
        <taxon>Fungi incertae sedis</taxon>
        <taxon>Mucoromycota</taxon>
        <taxon>Mortierellomycotina</taxon>
        <taxon>Mortierellomycetes</taxon>
        <taxon>Mortierellales</taxon>
        <taxon>Mortierellaceae</taxon>
        <taxon>Entomortierella</taxon>
    </lineage>
</organism>
<dbReference type="SUPFAM" id="SSF49562">
    <property type="entry name" value="C2 domain (Calcium/lipid-binding domain, CaLB)"/>
    <property type="match status" value="2"/>
</dbReference>
<dbReference type="Pfam" id="PF02666">
    <property type="entry name" value="PS_Dcarbxylase"/>
    <property type="match status" value="1"/>
</dbReference>
<feature type="chain" id="PRO_5040552322" description="Phosphatidylserine decarboxylase 2 alpha chain" evidence="11">
    <location>
        <begin position="825"/>
        <end position="867"/>
    </location>
</feature>
<comment type="function">
    <text evidence="11">Catalyzes the formation of phosphatidylethanolamine (PtdEtn) from phosphatidylserine (PtdSer). Plays a central role in phospholipid metabolism and in the interorganelle trafficking of phosphatidylserine.</text>
</comment>
<comment type="domain">
    <text evidence="11">The C2 domains have an essential, but non-catalytic function. They may facilitate interactions with other proteins and are required for lipid transport function.</text>
</comment>
<dbReference type="NCBIfam" id="TIGR00163">
    <property type="entry name" value="PS_decarb"/>
    <property type="match status" value="1"/>
</dbReference>
<dbReference type="InterPro" id="IPR003817">
    <property type="entry name" value="PS_Dcarbxylase"/>
</dbReference>
<comment type="pathway">
    <text evidence="11">Phospholipid metabolism; phosphatidylethanolamine biosynthesis; phosphatidylethanolamine from CDP-diacylglycerol: step 2/2.</text>
</comment>
<reference evidence="14" key="1">
    <citation type="journal article" date="2020" name="Fungal Divers.">
        <title>Resolving the Mortierellaceae phylogeny through synthesis of multi-gene phylogenetics and phylogenomics.</title>
        <authorList>
            <person name="Vandepol N."/>
            <person name="Liber J."/>
            <person name="Desiro A."/>
            <person name="Na H."/>
            <person name="Kennedy M."/>
            <person name="Barry K."/>
            <person name="Grigoriev I.V."/>
            <person name="Miller A.N."/>
            <person name="O'Donnell K."/>
            <person name="Stajich J.E."/>
            <person name="Bonito G."/>
        </authorList>
    </citation>
    <scope>NUCLEOTIDE SEQUENCE</scope>
    <source>
        <strain evidence="14">NRRL 2769</strain>
    </source>
</reference>
<dbReference type="Pfam" id="PF00168">
    <property type="entry name" value="C2"/>
    <property type="match status" value="2"/>
</dbReference>
<keyword evidence="10 11" id="KW-0670">Pyruvate</keyword>
<keyword evidence="6 11" id="KW-0865">Zymogen</keyword>
<dbReference type="GO" id="GO:0000139">
    <property type="term" value="C:Golgi membrane"/>
    <property type="evidence" value="ECO:0007669"/>
    <property type="project" value="UniProtKB-SubCell"/>
</dbReference>
<keyword evidence="11" id="KW-0967">Endosome</keyword>
<dbReference type="GO" id="GO:0006646">
    <property type="term" value="P:phosphatidylethanolamine biosynthetic process"/>
    <property type="evidence" value="ECO:0007669"/>
    <property type="project" value="UniProtKB-UniRule"/>
</dbReference>
<dbReference type="InterPro" id="IPR033177">
    <property type="entry name" value="PSD-B"/>
</dbReference>
<comment type="PTM">
    <text evidence="11">Is synthesized initially as an inactive proenzyme. Formation of the active enzyme involves a self-maturation process in which the active site pyruvoyl group is generated from an internal serine residue via an autocatalytic post-translational modification. Two non-identical subunits are generated from the proenzyme in this reaction, and the pyruvate is formed at the N-terminus of the alpha chain, which is derived from the carboxyl end of the proenzyme. The autoendoproteolytic cleavage occurs by a canonical serine protease mechanism, in which the side chain hydroxyl group of the serine supplies its oxygen atom to form the C-terminus of the beta chain, while the remainder of the serine residue undergoes an oxidative deamination to produce ammonia and the pyruvoyl prosthetic group on the alpha chain. During this reaction, the Ser that is part of the protease active site of the proenzyme becomes the pyruvoyl prosthetic group, which constitutes an essential element of the active site of the mature decarboxylase.</text>
</comment>
<gene>
    <name evidence="11" type="primary">PSD2</name>
    <name evidence="14" type="ORF">BGZ80_005312</name>
</gene>
<evidence type="ECO:0000256" key="6">
    <source>
        <dbReference type="ARBA" id="ARBA00023145"/>
    </source>
</evidence>
<comment type="similarity">
    <text evidence="11">Belongs to the phosphatidylserine decarboxylase family. PSD-B subfamily. Eukaryotic type II sub-subfamily.</text>
</comment>
<dbReference type="SMART" id="SM00239">
    <property type="entry name" value="C2"/>
    <property type="match status" value="2"/>
</dbReference>
<evidence type="ECO:0000256" key="2">
    <source>
        <dbReference type="ARBA" id="ARBA00022516"/>
    </source>
</evidence>
<evidence type="ECO:0000256" key="4">
    <source>
        <dbReference type="ARBA" id="ARBA00023098"/>
    </source>
</evidence>
<evidence type="ECO:0000256" key="10">
    <source>
        <dbReference type="ARBA" id="ARBA00023317"/>
    </source>
</evidence>
<comment type="subunit">
    <text evidence="11">Heterodimer of a large membrane-associated beta subunit and a small pyruvoyl-containing alpha subunit.</text>
</comment>
<comment type="subcellular location">
    <subcellularLocation>
        <location evidence="11">Golgi apparatus membrane</location>
        <topology evidence="11">Peripheral membrane protein</topology>
        <orientation evidence="11">Cytoplasmic side</orientation>
    </subcellularLocation>
    <subcellularLocation>
        <location evidence="11">Endosome membrane</location>
        <topology evidence="11">Peripheral membrane protein</topology>
        <orientation evidence="11">Cytoplasmic side</orientation>
    </subcellularLocation>
</comment>
<accession>A0A9P6SV18</accession>